<dbReference type="Proteomes" id="UP000008142">
    <property type="component" value="Unassembled WGS sequence"/>
</dbReference>
<dbReference type="OrthoDB" id="10359272at2759"/>
<proteinExistence type="predicted"/>
<accession>F0UKJ0</accession>
<dbReference type="OMA" id="WHHRCEN"/>
<dbReference type="EMBL" id="DS990639">
    <property type="protein sequence ID" value="EGC45944.1"/>
    <property type="molecule type" value="Genomic_DNA"/>
</dbReference>
<dbReference type="HOGENOM" id="CLU_1026604_0_0_1"/>
<reference evidence="2" key="1">
    <citation type="submission" date="2008-07" db="EMBL/GenBank/DDBJ databases">
        <title>Annotation of Ajellomyces capsulatus strain H88.</title>
        <authorList>
            <person name="Champion M."/>
            <person name="Cuomo C."/>
            <person name="Ma L.-J."/>
            <person name="Henn M.R."/>
            <person name="Sil A."/>
            <person name="Goldman B."/>
            <person name="Young S.K."/>
            <person name="Kodira C.D."/>
            <person name="Zeng Q."/>
            <person name="Koehrsen M."/>
            <person name="Alvarado L."/>
            <person name="Berlin A."/>
            <person name="Borenstein D."/>
            <person name="Chen Z."/>
            <person name="Engels R."/>
            <person name="Freedman E."/>
            <person name="Gellesch M."/>
            <person name="Goldberg J."/>
            <person name="Griggs A."/>
            <person name="Gujja S."/>
            <person name="Heiman D."/>
            <person name="Hepburn T."/>
            <person name="Howarth C."/>
            <person name="Jen D."/>
            <person name="Larson L."/>
            <person name="Lewis B."/>
            <person name="Mehta T."/>
            <person name="Park D."/>
            <person name="Pearson M."/>
            <person name="Roberts A."/>
            <person name="Saif S."/>
            <person name="Shea T."/>
            <person name="Shenoy N."/>
            <person name="Sisk P."/>
            <person name="Stolte C."/>
            <person name="Sykes S."/>
            <person name="Walk T."/>
            <person name="White J."/>
            <person name="Yandava C."/>
            <person name="Klein B."/>
            <person name="McEwen J.G."/>
            <person name="Puccia R."/>
            <person name="Goldman G.H."/>
            <person name="Felipe M.S."/>
            <person name="Nino-Vega G."/>
            <person name="San-Blas G."/>
            <person name="Taylor J."/>
            <person name="Mendoza L."/>
            <person name="Galagan J."/>
            <person name="Nusbaum C."/>
            <person name="Birren B."/>
        </authorList>
    </citation>
    <scope>NUCLEOTIDE SEQUENCE [LARGE SCALE GENOMIC DNA]</scope>
    <source>
        <strain evidence="2">H88</strain>
    </source>
</reference>
<gene>
    <name evidence="1" type="ORF">HCEG_05159</name>
</gene>
<sequence length="271" mass="30860">MQEWCEASKSEYYHSGFADLERAASKADAHDCFIDCNGHPLVEAVDIILIYPGRTDYYIYSSSIDINHTHLPPQGIAAATVEQVSGREGASDAIPPHPGPRWHHRCENPLVGKSKLIARGLLLVPCSLPGDQERMTRLLTRKELLFLASRILQAMGWYMNCRKREKHFRYLLPNYQRSGDDVVLSWDVRVMDQMENTDGGPDTRNRNILTAPAYTPPSTMMLQRCKGGSGAVYYFSELCSFLHSIRDMMPIHSYSSIAFEEKKKKKKKNKY</sequence>
<evidence type="ECO:0000313" key="2">
    <source>
        <dbReference type="Proteomes" id="UP000008142"/>
    </source>
</evidence>
<protein>
    <submittedName>
        <fullName evidence="1">Predicted protein</fullName>
    </submittedName>
</protein>
<name>F0UKJ0_AJEC8</name>
<organism evidence="2">
    <name type="scientific">Ajellomyces capsulatus (strain H88)</name>
    <name type="common">Darling's disease fungus</name>
    <name type="synonym">Histoplasma capsulatum</name>
    <dbReference type="NCBI Taxonomy" id="544711"/>
    <lineage>
        <taxon>Eukaryota</taxon>
        <taxon>Fungi</taxon>
        <taxon>Dikarya</taxon>
        <taxon>Ascomycota</taxon>
        <taxon>Pezizomycotina</taxon>
        <taxon>Eurotiomycetes</taxon>
        <taxon>Eurotiomycetidae</taxon>
        <taxon>Onygenales</taxon>
        <taxon>Ajellomycetaceae</taxon>
        <taxon>Histoplasma</taxon>
    </lineage>
</organism>
<dbReference type="AlphaFoldDB" id="F0UKJ0"/>
<evidence type="ECO:0000313" key="1">
    <source>
        <dbReference type="EMBL" id="EGC45944.1"/>
    </source>
</evidence>